<name>A0ABZ2AVD8_9TREE</name>
<dbReference type="Proteomes" id="UP001432216">
    <property type="component" value="Chromosome 6"/>
</dbReference>
<evidence type="ECO:0000256" key="1">
    <source>
        <dbReference type="SAM" id="MobiDB-lite"/>
    </source>
</evidence>
<keyword evidence="3" id="KW-1185">Reference proteome</keyword>
<organism evidence="2 3">
    <name type="scientific">Cryptococcus decagattii</name>
    <dbReference type="NCBI Taxonomy" id="1859122"/>
    <lineage>
        <taxon>Eukaryota</taxon>
        <taxon>Fungi</taxon>
        <taxon>Dikarya</taxon>
        <taxon>Basidiomycota</taxon>
        <taxon>Agaricomycotina</taxon>
        <taxon>Tremellomycetes</taxon>
        <taxon>Tremellales</taxon>
        <taxon>Cryptococcaceae</taxon>
        <taxon>Cryptococcus</taxon>
        <taxon>Cryptococcus gattii species complex</taxon>
    </lineage>
</organism>
<feature type="region of interest" description="Disordered" evidence="1">
    <location>
        <begin position="1"/>
        <end position="28"/>
    </location>
</feature>
<accession>A0ABZ2AVD8</accession>
<protein>
    <submittedName>
        <fullName evidence="2">Uncharacterized protein</fullName>
    </submittedName>
</protein>
<feature type="compositionally biased region" description="Basic and acidic residues" evidence="1">
    <location>
        <begin position="11"/>
        <end position="28"/>
    </location>
</feature>
<gene>
    <name evidence="2" type="ORF">IAS62_003840</name>
</gene>
<evidence type="ECO:0000313" key="2">
    <source>
        <dbReference type="EMBL" id="WVO22510.1"/>
    </source>
</evidence>
<dbReference type="EMBL" id="CP143811">
    <property type="protein sequence ID" value="WVO22510.1"/>
    <property type="molecule type" value="Genomic_DNA"/>
</dbReference>
<dbReference type="RefSeq" id="XP_064721749.1">
    <property type="nucleotide sequence ID" value="XM_064865677.1"/>
</dbReference>
<dbReference type="GeneID" id="89990612"/>
<sequence length="77" mass="8531">MAQYPPAATGGRERREARSGRGNWEEWYDRPYIDPQTVQLSRLGDTILSSFETKSLSCRHPPLQTNLLPGTVAGKGG</sequence>
<evidence type="ECO:0000313" key="3">
    <source>
        <dbReference type="Proteomes" id="UP001432216"/>
    </source>
</evidence>
<proteinExistence type="predicted"/>
<reference evidence="2 3" key="1">
    <citation type="submission" date="2024-01" db="EMBL/GenBank/DDBJ databases">
        <title>Comparative genomics of Cryptococcus and Kwoniella reveals pathogenesis evolution and contrasting modes of karyotype evolution via chromosome fusion or intercentromeric recombination.</title>
        <authorList>
            <person name="Coelho M.A."/>
            <person name="David-Palma M."/>
            <person name="Shea T."/>
            <person name="Bowers K."/>
            <person name="McGinley-Smith S."/>
            <person name="Mohammad A.W."/>
            <person name="Gnirke A."/>
            <person name="Yurkov A.M."/>
            <person name="Nowrousian M."/>
            <person name="Sun S."/>
            <person name="Cuomo C.A."/>
            <person name="Heitman J."/>
        </authorList>
    </citation>
    <scope>NUCLEOTIDE SEQUENCE [LARGE SCALE GENOMIC DNA]</scope>
    <source>
        <strain evidence="2 3">7685027</strain>
    </source>
</reference>